<evidence type="ECO:0000313" key="6">
    <source>
        <dbReference type="Proteomes" id="UP000824091"/>
    </source>
</evidence>
<reference evidence="5" key="2">
    <citation type="journal article" date="2021" name="PeerJ">
        <title>Extensive microbial diversity within the chicken gut microbiome revealed by metagenomics and culture.</title>
        <authorList>
            <person name="Gilroy R."/>
            <person name="Ravi A."/>
            <person name="Getino M."/>
            <person name="Pursley I."/>
            <person name="Horton D.L."/>
            <person name="Alikhan N.F."/>
            <person name="Baker D."/>
            <person name="Gharbi K."/>
            <person name="Hall N."/>
            <person name="Watson M."/>
            <person name="Adriaenssens E.M."/>
            <person name="Foster-Nyarko E."/>
            <person name="Jarju S."/>
            <person name="Secka A."/>
            <person name="Antonio M."/>
            <person name="Oren A."/>
            <person name="Chaudhuri R.R."/>
            <person name="La Ragione R."/>
            <person name="Hildebrand F."/>
            <person name="Pallen M.J."/>
        </authorList>
    </citation>
    <scope>NUCLEOTIDE SEQUENCE</scope>
    <source>
        <strain evidence="5">11300</strain>
    </source>
</reference>
<evidence type="ECO:0000259" key="4">
    <source>
        <dbReference type="PROSITE" id="PS50893"/>
    </source>
</evidence>
<keyword evidence="3 5" id="KW-0067">ATP-binding</keyword>
<dbReference type="Proteomes" id="UP000824091">
    <property type="component" value="Unassembled WGS sequence"/>
</dbReference>
<sequence>MIKIENLCKTYDGETVLNDFSLTVPKGSVYGLMGLNGSGKTTVVRHLAGFLKADSGTVTIDGQPVIDNEELKARVLVIPDDIYFFRGYSLKDMKAYNKKIYKTWDDEIFQKMTDDFGIDVSKPMGKFSKGMKKQAAFCLAMATCPDYLILDEPVDGIDPVARRKLWHYIMGDVAERQMTVLISSHNAREMGDVCDRIGIIAGGKMVFEDSLLDIYPVTVEEIFNEKLGGGEHA</sequence>
<dbReference type="CDD" id="cd03230">
    <property type="entry name" value="ABC_DR_subfamily_A"/>
    <property type="match status" value="1"/>
</dbReference>
<dbReference type="EMBL" id="DVMO01000048">
    <property type="protein sequence ID" value="HIU27375.1"/>
    <property type="molecule type" value="Genomic_DNA"/>
</dbReference>
<name>A0A9D1I5N5_9FIRM</name>
<dbReference type="GO" id="GO:0005524">
    <property type="term" value="F:ATP binding"/>
    <property type="evidence" value="ECO:0007669"/>
    <property type="project" value="UniProtKB-KW"/>
</dbReference>
<gene>
    <name evidence="5" type="ORF">IAD16_03195</name>
</gene>
<dbReference type="InterPro" id="IPR003593">
    <property type="entry name" value="AAA+_ATPase"/>
</dbReference>
<dbReference type="GO" id="GO:0016887">
    <property type="term" value="F:ATP hydrolysis activity"/>
    <property type="evidence" value="ECO:0007669"/>
    <property type="project" value="InterPro"/>
</dbReference>
<accession>A0A9D1I5N5</accession>
<comment type="caution">
    <text evidence="5">The sequence shown here is derived from an EMBL/GenBank/DDBJ whole genome shotgun (WGS) entry which is preliminary data.</text>
</comment>
<dbReference type="SUPFAM" id="SSF52540">
    <property type="entry name" value="P-loop containing nucleoside triphosphate hydrolases"/>
    <property type="match status" value="1"/>
</dbReference>
<dbReference type="InterPro" id="IPR027417">
    <property type="entry name" value="P-loop_NTPase"/>
</dbReference>
<dbReference type="InterPro" id="IPR003439">
    <property type="entry name" value="ABC_transporter-like_ATP-bd"/>
</dbReference>
<dbReference type="AlphaFoldDB" id="A0A9D1I5N5"/>
<dbReference type="Gene3D" id="3.40.50.300">
    <property type="entry name" value="P-loop containing nucleotide triphosphate hydrolases"/>
    <property type="match status" value="1"/>
</dbReference>
<keyword evidence="1" id="KW-0813">Transport</keyword>
<dbReference type="Pfam" id="PF00005">
    <property type="entry name" value="ABC_tran"/>
    <property type="match status" value="1"/>
</dbReference>
<evidence type="ECO:0000313" key="5">
    <source>
        <dbReference type="EMBL" id="HIU27375.1"/>
    </source>
</evidence>
<proteinExistence type="predicted"/>
<reference evidence="5" key="1">
    <citation type="submission" date="2020-10" db="EMBL/GenBank/DDBJ databases">
        <authorList>
            <person name="Gilroy R."/>
        </authorList>
    </citation>
    <scope>NUCLEOTIDE SEQUENCE</scope>
    <source>
        <strain evidence="5">11300</strain>
    </source>
</reference>
<dbReference type="PANTHER" id="PTHR42939:SF1">
    <property type="entry name" value="ABC TRANSPORTER ATP-BINDING PROTEIN ALBC-RELATED"/>
    <property type="match status" value="1"/>
</dbReference>
<evidence type="ECO:0000256" key="2">
    <source>
        <dbReference type="ARBA" id="ARBA00022741"/>
    </source>
</evidence>
<dbReference type="InterPro" id="IPR051782">
    <property type="entry name" value="ABC_Transporter_VariousFunc"/>
</dbReference>
<feature type="domain" description="ABC transporter" evidence="4">
    <location>
        <begin position="2"/>
        <end position="227"/>
    </location>
</feature>
<dbReference type="PANTHER" id="PTHR42939">
    <property type="entry name" value="ABC TRANSPORTER ATP-BINDING PROTEIN ALBC-RELATED"/>
    <property type="match status" value="1"/>
</dbReference>
<protein>
    <submittedName>
        <fullName evidence="5">ATP-binding cassette domain-containing protein</fullName>
    </submittedName>
</protein>
<evidence type="ECO:0000256" key="1">
    <source>
        <dbReference type="ARBA" id="ARBA00022448"/>
    </source>
</evidence>
<keyword evidence="2" id="KW-0547">Nucleotide-binding</keyword>
<dbReference type="SMART" id="SM00382">
    <property type="entry name" value="AAA"/>
    <property type="match status" value="1"/>
</dbReference>
<dbReference type="PROSITE" id="PS50893">
    <property type="entry name" value="ABC_TRANSPORTER_2"/>
    <property type="match status" value="1"/>
</dbReference>
<organism evidence="5 6">
    <name type="scientific">Candidatus Fimisoma avicola</name>
    <dbReference type="NCBI Taxonomy" id="2840826"/>
    <lineage>
        <taxon>Bacteria</taxon>
        <taxon>Bacillati</taxon>
        <taxon>Bacillota</taxon>
        <taxon>Clostridia</taxon>
        <taxon>Eubacteriales</taxon>
        <taxon>Candidatus Fimisoma</taxon>
    </lineage>
</organism>
<evidence type="ECO:0000256" key="3">
    <source>
        <dbReference type="ARBA" id="ARBA00022840"/>
    </source>
</evidence>